<dbReference type="GO" id="GO:0000160">
    <property type="term" value="P:phosphorelay signal transduction system"/>
    <property type="evidence" value="ECO:0007669"/>
    <property type="project" value="InterPro"/>
</dbReference>
<dbReference type="SMART" id="SM01043">
    <property type="entry name" value="BTAD"/>
    <property type="match status" value="1"/>
</dbReference>
<accession>A0A229T8J3</accession>
<reference evidence="8" key="1">
    <citation type="submission" date="2017-07" db="EMBL/GenBank/DDBJ databases">
        <title>Comparative genome mining reveals phylogenetic distribution patterns of secondary metabolites in Amycolatopsis.</title>
        <authorList>
            <person name="Adamek M."/>
            <person name="Alanjary M."/>
            <person name="Sales-Ortells H."/>
            <person name="Goodfellow M."/>
            <person name="Bull A.T."/>
            <person name="Kalinowski J."/>
            <person name="Ziemert N."/>
        </authorList>
    </citation>
    <scope>NUCLEOTIDE SEQUENCE [LARGE SCALE GENOMIC DNA]</scope>
    <source>
        <strain evidence="8">H5</strain>
    </source>
</reference>
<dbReference type="InterPro" id="IPR051677">
    <property type="entry name" value="AfsR-DnrI-RedD_regulator"/>
</dbReference>
<dbReference type="SUPFAM" id="SSF48452">
    <property type="entry name" value="TPR-like"/>
    <property type="match status" value="1"/>
</dbReference>
<dbReference type="CDD" id="cd15831">
    <property type="entry name" value="BTAD"/>
    <property type="match status" value="1"/>
</dbReference>
<organism evidence="7 8">
    <name type="scientific">Amycolatopsis vastitatis</name>
    <dbReference type="NCBI Taxonomy" id="1905142"/>
    <lineage>
        <taxon>Bacteria</taxon>
        <taxon>Bacillati</taxon>
        <taxon>Actinomycetota</taxon>
        <taxon>Actinomycetes</taxon>
        <taxon>Pseudonocardiales</taxon>
        <taxon>Pseudonocardiaceae</taxon>
        <taxon>Amycolatopsis</taxon>
    </lineage>
</organism>
<dbReference type="InterPro" id="IPR016032">
    <property type="entry name" value="Sig_transdc_resp-reg_C-effctor"/>
</dbReference>
<dbReference type="PROSITE" id="PS51755">
    <property type="entry name" value="OMPR_PHOB"/>
    <property type="match status" value="1"/>
</dbReference>
<sequence length="253" mass="28098">MRIDILGTLSLTGVNGKKFNIGSRKLRTVVALLALSPCTPVPIDELVEELWAERPVRNAPNALQANVARLRKLLETVSGRPGSELVRTSSGGYVLDVPPEDVDAHEFVALADRGAKILQERPPEAVDLLHRALRLWRGPALVDVPDGMRCRAGAGYLEERRLAAREDLVAARLSTGEERAVVSELRQLVAEHPERERLSEQLMLALYRTGRQTEALDAFHSLRNWLDEELGLQPNREVRGLYQAILSQDNVLG</sequence>
<dbReference type="Gene3D" id="1.10.10.10">
    <property type="entry name" value="Winged helix-like DNA-binding domain superfamily/Winged helix DNA-binding domain"/>
    <property type="match status" value="1"/>
</dbReference>
<dbReference type="GO" id="GO:0006355">
    <property type="term" value="P:regulation of DNA-templated transcription"/>
    <property type="evidence" value="ECO:0007669"/>
    <property type="project" value="InterPro"/>
</dbReference>
<evidence type="ECO:0000313" key="8">
    <source>
        <dbReference type="Proteomes" id="UP000215199"/>
    </source>
</evidence>
<dbReference type="PANTHER" id="PTHR35807">
    <property type="entry name" value="TRANSCRIPTIONAL REGULATOR REDD-RELATED"/>
    <property type="match status" value="1"/>
</dbReference>
<keyword evidence="8" id="KW-1185">Reference proteome</keyword>
<name>A0A229T8J3_9PSEU</name>
<dbReference type="Pfam" id="PF03704">
    <property type="entry name" value="BTAD"/>
    <property type="match status" value="1"/>
</dbReference>
<evidence type="ECO:0000256" key="2">
    <source>
        <dbReference type="ARBA" id="ARBA00023015"/>
    </source>
</evidence>
<dbReference type="RefSeq" id="WP_093948556.1">
    <property type="nucleotide sequence ID" value="NZ_NMUL01000013.1"/>
</dbReference>
<protein>
    <submittedName>
        <fullName evidence="7">SARP family transcriptional regulator</fullName>
    </submittedName>
</protein>
<evidence type="ECO:0000313" key="7">
    <source>
        <dbReference type="EMBL" id="OXM67413.1"/>
    </source>
</evidence>
<dbReference type="SMART" id="SM00862">
    <property type="entry name" value="Trans_reg_C"/>
    <property type="match status" value="1"/>
</dbReference>
<comment type="similarity">
    <text evidence="1">Belongs to the AfsR/DnrI/RedD regulatory family.</text>
</comment>
<keyword evidence="3 5" id="KW-0238">DNA-binding</keyword>
<feature type="domain" description="OmpR/PhoB-type" evidence="6">
    <location>
        <begin position="1"/>
        <end position="97"/>
    </location>
</feature>
<dbReference type="PANTHER" id="PTHR35807:SF1">
    <property type="entry name" value="TRANSCRIPTIONAL REGULATOR REDD"/>
    <property type="match status" value="1"/>
</dbReference>
<dbReference type="Proteomes" id="UP000215199">
    <property type="component" value="Unassembled WGS sequence"/>
</dbReference>
<dbReference type="InterPro" id="IPR005158">
    <property type="entry name" value="BTAD"/>
</dbReference>
<dbReference type="AlphaFoldDB" id="A0A229T8J3"/>
<dbReference type="InterPro" id="IPR036388">
    <property type="entry name" value="WH-like_DNA-bd_sf"/>
</dbReference>
<proteinExistence type="inferred from homology"/>
<dbReference type="GO" id="GO:0003677">
    <property type="term" value="F:DNA binding"/>
    <property type="evidence" value="ECO:0007669"/>
    <property type="project" value="UniProtKB-UniRule"/>
</dbReference>
<evidence type="ECO:0000256" key="1">
    <source>
        <dbReference type="ARBA" id="ARBA00005820"/>
    </source>
</evidence>
<evidence type="ECO:0000256" key="5">
    <source>
        <dbReference type="PROSITE-ProRule" id="PRU01091"/>
    </source>
</evidence>
<keyword evidence="2" id="KW-0805">Transcription regulation</keyword>
<dbReference type="Pfam" id="PF00486">
    <property type="entry name" value="Trans_reg_C"/>
    <property type="match status" value="1"/>
</dbReference>
<evidence type="ECO:0000259" key="6">
    <source>
        <dbReference type="PROSITE" id="PS51755"/>
    </source>
</evidence>
<keyword evidence="4" id="KW-0804">Transcription</keyword>
<dbReference type="InterPro" id="IPR001867">
    <property type="entry name" value="OmpR/PhoB-type_DNA-bd"/>
</dbReference>
<gene>
    <name evidence="7" type="ORF">CF165_17270</name>
</gene>
<evidence type="ECO:0000256" key="3">
    <source>
        <dbReference type="ARBA" id="ARBA00023125"/>
    </source>
</evidence>
<dbReference type="Gene3D" id="1.25.40.10">
    <property type="entry name" value="Tetratricopeptide repeat domain"/>
    <property type="match status" value="1"/>
</dbReference>
<dbReference type="OrthoDB" id="4336084at2"/>
<dbReference type="InterPro" id="IPR011990">
    <property type="entry name" value="TPR-like_helical_dom_sf"/>
</dbReference>
<dbReference type="SUPFAM" id="SSF46894">
    <property type="entry name" value="C-terminal effector domain of the bipartite response regulators"/>
    <property type="match status" value="1"/>
</dbReference>
<evidence type="ECO:0000256" key="4">
    <source>
        <dbReference type="ARBA" id="ARBA00023163"/>
    </source>
</evidence>
<feature type="DNA-binding region" description="OmpR/PhoB-type" evidence="5">
    <location>
        <begin position="1"/>
        <end position="97"/>
    </location>
</feature>
<dbReference type="EMBL" id="NMUL01000013">
    <property type="protein sequence ID" value="OXM67413.1"/>
    <property type="molecule type" value="Genomic_DNA"/>
</dbReference>
<comment type="caution">
    <text evidence="7">The sequence shown here is derived from an EMBL/GenBank/DDBJ whole genome shotgun (WGS) entry which is preliminary data.</text>
</comment>